<accession>A0ABD1HEG7</accession>
<dbReference type="Proteomes" id="UP001567538">
    <property type="component" value="Unassembled WGS sequence"/>
</dbReference>
<evidence type="ECO:0000313" key="1">
    <source>
        <dbReference type="EMBL" id="KAL1554657.1"/>
    </source>
</evidence>
<dbReference type="AlphaFoldDB" id="A0ABD1HEG7"/>
<evidence type="ECO:0000313" key="2">
    <source>
        <dbReference type="Proteomes" id="UP001567538"/>
    </source>
</evidence>
<name>A0ABD1HEG7_SALDI</name>
<dbReference type="EMBL" id="JBEAFC010000006">
    <property type="protein sequence ID" value="KAL1554657.1"/>
    <property type="molecule type" value="Genomic_DNA"/>
</dbReference>
<evidence type="ECO:0008006" key="3">
    <source>
        <dbReference type="Google" id="ProtNLM"/>
    </source>
</evidence>
<protein>
    <recommendedName>
        <fullName evidence="3">Reverse transcriptase Ty1/copia-type domain-containing protein</fullName>
    </recommendedName>
</protein>
<reference evidence="1 2" key="1">
    <citation type="submission" date="2024-06" db="EMBL/GenBank/DDBJ databases">
        <title>A chromosome level genome sequence of Diviner's sage (Salvia divinorum).</title>
        <authorList>
            <person name="Ford S.A."/>
            <person name="Ro D.-K."/>
            <person name="Ness R.W."/>
            <person name="Phillips M.A."/>
        </authorList>
    </citation>
    <scope>NUCLEOTIDE SEQUENCE [LARGE SCALE GENOMIC DNA]</scope>
    <source>
        <strain evidence="1">SAF-2024a</strain>
        <tissue evidence="1">Leaf</tissue>
    </source>
</reference>
<keyword evidence="2" id="KW-1185">Reference proteome</keyword>
<dbReference type="PANTHER" id="PTHR11439">
    <property type="entry name" value="GAG-POL-RELATED RETROTRANSPOSON"/>
    <property type="match status" value="1"/>
</dbReference>
<proteinExistence type="predicted"/>
<comment type="caution">
    <text evidence="1">The sequence shown here is derived from an EMBL/GenBank/DDBJ whole genome shotgun (WGS) entry which is preliminary data.</text>
</comment>
<organism evidence="1 2">
    <name type="scientific">Salvia divinorum</name>
    <name type="common">Maria pastora</name>
    <name type="synonym">Diviner's sage</name>
    <dbReference type="NCBI Taxonomy" id="28513"/>
    <lineage>
        <taxon>Eukaryota</taxon>
        <taxon>Viridiplantae</taxon>
        <taxon>Streptophyta</taxon>
        <taxon>Embryophyta</taxon>
        <taxon>Tracheophyta</taxon>
        <taxon>Spermatophyta</taxon>
        <taxon>Magnoliopsida</taxon>
        <taxon>eudicotyledons</taxon>
        <taxon>Gunneridae</taxon>
        <taxon>Pentapetalae</taxon>
        <taxon>asterids</taxon>
        <taxon>lamiids</taxon>
        <taxon>Lamiales</taxon>
        <taxon>Lamiaceae</taxon>
        <taxon>Nepetoideae</taxon>
        <taxon>Mentheae</taxon>
        <taxon>Salviinae</taxon>
        <taxon>Salvia</taxon>
        <taxon>Salvia subgen. Calosphace</taxon>
    </lineage>
</organism>
<sequence length="144" mass="16070">MKNLGDPKYFLGIEILRSQGGIFIRQKKYTLDLLVETGLLECKPIDTPIMANHGLQLIKGAKLADIGRYQCLVGKHIYLAHARPDIAYVVGLVSQFMHQPQEDHLEAALRIVRYLRGTLGHGVLFGENGHQRIMDTHTLTGPAT</sequence>
<gene>
    <name evidence="1" type="ORF">AAHA92_15200</name>
</gene>
<dbReference type="PANTHER" id="PTHR11439:SF467">
    <property type="entry name" value="INTEGRASE CATALYTIC DOMAIN-CONTAINING PROTEIN"/>
    <property type="match status" value="1"/>
</dbReference>